<reference evidence="1" key="1">
    <citation type="submission" date="2017-05" db="UniProtKB">
        <authorList>
            <consortium name="EnsemblMetazoa"/>
        </authorList>
    </citation>
    <scope>IDENTIFICATION</scope>
</reference>
<accession>A0A1X7UDA6</accession>
<protein>
    <submittedName>
        <fullName evidence="1">Uncharacterized protein</fullName>
    </submittedName>
</protein>
<dbReference type="EnsemblMetazoa" id="Aqu2.1.25481_001">
    <property type="protein sequence ID" value="Aqu2.1.25481_001"/>
    <property type="gene ID" value="Aqu2.1.25481"/>
</dbReference>
<dbReference type="InParanoid" id="A0A1X7UDA6"/>
<proteinExistence type="predicted"/>
<organism evidence="1">
    <name type="scientific">Amphimedon queenslandica</name>
    <name type="common">Sponge</name>
    <dbReference type="NCBI Taxonomy" id="400682"/>
    <lineage>
        <taxon>Eukaryota</taxon>
        <taxon>Metazoa</taxon>
        <taxon>Porifera</taxon>
        <taxon>Demospongiae</taxon>
        <taxon>Heteroscleromorpha</taxon>
        <taxon>Haplosclerida</taxon>
        <taxon>Niphatidae</taxon>
        <taxon>Amphimedon</taxon>
    </lineage>
</organism>
<dbReference type="AlphaFoldDB" id="A0A1X7UDA6"/>
<name>A0A1X7UDA6_AMPQE</name>
<sequence length="222" mass="25771">MLKLRNFSPLLIGRISTKNGIMSNSSDCEYVPIGNLLLRLVTNAVVLDLPYFTSRQPKCTYKSLAEWLAHLFGDTWSKDMPPTVKAFTLSVKRPLAKRDKLKKLCSSSETDQMILEFMDEEYILPTIFQTLMSVNEDLSTQLRELKVENESLKETEGHFTVLWEEMYSLHCNTKNEIGLRDKQISEQSDGINKHRLDLDKLFKKFSQMESQVKQLRKDKDKL</sequence>
<evidence type="ECO:0000313" key="1">
    <source>
        <dbReference type="EnsemblMetazoa" id="Aqu2.1.25481_001"/>
    </source>
</evidence>